<evidence type="ECO:0000313" key="2">
    <source>
        <dbReference type="Proteomes" id="UP001163823"/>
    </source>
</evidence>
<protein>
    <submittedName>
        <fullName evidence="1">Pollen Ole e 1 allergen/extensin</fullName>
    </submittedName>
</protein>
<dbReference type="Proteomes" id="UP001163823">
    <property type="component" value="Chromosome 5"/>
</dbReference>
<keyword evidence="2" id="KW-1185">Reference proteome</keyword>
<dbReference type="KEGG" id="qsa:O6P43_013037"/>
<reference evidence="1" key="1">
    <citation type="journal article" date="2023" name="Science">
        <title>Elucidation of the pathway for biosynthesis of saponin adjuvants from the soapbark tree.</title>
        <authorList>
            <person name="Reed J."/>
            <person name="Orme A."/>
            <person name="El-Demerdash A."/>
            <person name="Owen C."/>
            <person name="Martin L.B.B."/>
            <person name="Misra R.C."/>
            <person name="Kikuchi S."/>
            <person name="Rejzek M."/>
            <person name="Martin A.C."/>
            <person name="Harkess A."/>
            <person name="Leebens-Mack J."/>
            <person name="Louveau T."/>
            <person name="Stephenson M.J."/>
            <person name="Osbourn A."/>
        </authorList>
    </citation>
    <scope>NUCLEOTIDE SEQUENCE</scope>
    <source>
        <strain evidence="1">S10</strain>
    </source>
</reference>
<dbReference type="AlphaFoldDB" id="A0AAD7M305"/>
<gene>
    <name evidence="1" type="ORF">O6P43_013037</name>
</gene>
<name>A0AAD7M305_QUISA</name>
<organism evidence="1 2">
    <name type="scientific">Quillaja saponaria</name>
    <name type="common">Soap bark tree</name>
    <dbReference type="NCBI Taxonomy" id="32244"/>
    <lineage>
        <taxon>Eukaryota</taxon>
        <taxon>Viridiplantae</taxon>
        <taxon>Streptophyta</taxon>
        <taxon>Embryophyta</taxon>
        <taxon>Tracheophyta</taxon>
        <taxon>Spermatophyta</taxon>
        <taxon>Magnoliopsida</taxon>
        <taxon>eudicotyledons</taxon>
        <taxon>Gunneridae</taxon>
        <taxon>Pentapetalae</taxon>
        <taxon>rosids</taxon>
        <taxon>fabids</taxon>
        <taxon>Fabales</taxon>
        <taxon>Quillajaceae</taxon>
        <taxon>Quillaja</taxon>
    </lineage>
</organism>
<comment type="caution">
    <text evidence="1">The sequence shown here is derived from an EMBL/GenBank/DDBJ whole genome shotgun (WGS) entry which is preliminary data.</text>
</comment>
<dbReference type="EMBL" id="JARAOO010000005">
    <property type="protein sequence ID" value="KAJ7969019.1"/>
    <property type="molecule type" value="Genomic_DNA"/>
</dbReference>
<evidence type="ECO:0000313" key="1">
    <source>
        <dbReference type="EMBL" id="KAJ7969019.1"/>
    </source>
</evidence>
<sequence>MSILSITPTAEKMKETSSLASKKVTVSCANSNGEIIMSREKTTNWFGNYAMRFDGTPDLSNCYALVSGSGQGSMGCGGIAGPAQNLRPVFRMFDMEMDMQWMLCSLSQINPCRIVRSPQPPCLHLCNNAKIFSTPHSSTNS</sequence>
<proteinExistence type="predicted"/>
<accession>A0AAD7M305</accession>